<evidence type="ECO:0000313" key="3">
    <source>
        <dbReference type="Proteomes" id="UP000014760"/>
    </source>
</evidence>
<dbReference type="EMBL" id="KB297890">
    <property type="protein sequence ID" value="ELU09850.1"/>
    <property type="molecule type" value="Genomic_DNA"/>
</dbReference>
<proteinExistence type="predicted"/>
<sequence>MHRRSNTTIKTVCCRNRSIGEPTSVWVPPCDIQKAGSVHDPLTSPEPVPPCTRYRCCQNRSPWTSNEP</sequence>
<evidence type="ECO:0000313" key="2">
    <source>
        <dbReference type="EnsemblMetazoa" id="CapteP102619"/>
    </source>
</evidence>
<reference evidence="3" key="1">
    <citation type="submission" date="2012-12" db="EMBL/GenBank/DDBJ databases">
        <authorList>
            <person name="Hellsten U."/>
            <person name="Grimwood J."/>
            <person name="Chapman J.A."/>
            <person name="Shapiro H."/>
            <person name="Aerts A."/>
            <person name="Otillar R.P."/>
            <person name="Terry A.Y."/>
            <person name="Boore J.L."/>
            <person name="Simakov O."/>
            <person name="Marletaz F."/>
            <person name="Cho S.-J."/>
            <person name="Edsinger-Gonzales E."/>
            <person name="Havlak P."/>
            <person name="Kuo D.-H."/>
            <person name="Larsson T."/>
            <person name="Lv J."/>
            <person name="Arendt D."/>
            <person name="Savage R."/>
            <person name="Osoegawa K."/>
            <person name="de Jong P."/>
            <person name="Lindberg D.R."/>
            <person name="Seaver E.C."/>
            <person name="Weisblat D.A."/>
            <person name="Putnam N.H."/>
            <person name="Grigoriev I.V."/>
            <person name="Rokhsar D.S."/>
        </authorList>
    </citation>
    <scope>NUCLEOTIDE SEQUENCE</scope>
    <source>
        <strain evidence="3">I ESC-2004</strain>
    </source>
</reference>
<gene>
    <name evidence="1" type="ORF">CAPTEDRAFT_102619</name>
</gene>
<evidence type="ECO:0000313" key="1">
    <source>
        <dbReference type="EMBL" id="ELU09850.1"/>
    </source>
</evidence>
<dbReference type="EMBL" id="AMQN01041439">
    <property type="status" value="NOT_ANNOTATED_CDS"/>
    <property type="molecule type" value="Genomic_DNA"/>
</dbReference>
<dbReference type="EnsemblMetazoa" id="CapteT102619">
    <property type="protein sequence ID" value="CapteP102619"/>
    <property type="gene ID" value="CapteG102619"/>
</dbReference>
<dbReference type="AlphaFoldDB" id="R7UUH9"/>
<dbReference type="Proteomes" id="UP000014760">
    <property type="component" value="Unassembled WGS sequence"/>
</dbReference>
<reference evidence="2" key="3">
    <citation type="submission" date="2015-06" db="UniProtKB">
        <authorList>
            <consortium name="EnsemblMetazoa"/>
        </authorList>
    </citation>
    <scope>IDENTIFICATION</scope>
</reference>
<accession>R7UUH9</accession>
<reference evidence="1 3" key="2">
    <citation type="journal article" date="2013" name="Nature">
        <title>Insights into bilaterian evolution from three spiralian genomes.</title>
        <authorList>
            <person name="Simakov O."/>
            <person name="Marletaz F."/>
            <person name="Cho S.J."/>
            <person name="Edsinger-Gonzales E."/>
            <person name="Havlak P."/>
            <person name="Hellsten U."/>
            <person name="Kuo D.H."/>
            <person name="Larsson T."/>
            <person name="Lv J."/>
            <person name="Arendt D."/>
            <person name="Savage R."/>
            <person name="Osoegawa K."/>
            <person name="de Jong P."/>
            <person name="Grimwood J."/>
            <person name="Chapman J.A."/>
            <person name="Shapiro H."/>
            <person name="Aerts A."/>
            <person name="Otillar R.P."/>
            <person name="Terry A.Y."/>
            <person name="Boore J.L."/>
            <person name="Grigoriev I.V."/>
            <person name="Lindberg D.R."/>
            <person name="Seaver E.C."/>
            <person name="Weisblat D.A."/>
            <person name="Putnam N.H."/>
            <person name="Rokhsar D.S."/>
        </authorList>
    </citation>
    <scope>NUCLEOTIDE SEQUENCE</scope>
    <source>
        <strain evidence="1 3">I ESC-2004</strain>
    </source>
</reference>
<organism evidence="1">
    <name type="scientific">Capitella teleta</name>
    <name type="common">Polychaete worm</name>
    <dbReference type="NCBI Taxonomy" id="283909"/>
    <lineage>
        <taxon>Eukaryota</taxon>
        <taxon>Metazoa</taxon>
        <taxon>Spiralia</taxon>
        <taxon>Lophotrochozoa</taxon>
        <taxon>Annelida</taxon>
        <taxon>Polychaeta</taxon>
        <taxon>Sedentaria</taxon>
        <taxon>Scolecida</taxon>
        <taxon>Capitellidae</taxon>
        <taxon>Capitella</taxon>
    </lineage>
</organism>
<name>R7UUH9_CAPTE</name>
<protein>
    <submittedName>
        <fullName evidence="1 2">Uncharacterized protein</fullName>
    </submittedName>
</protein>
<keyword evidence="3" id="KW-1185">Reference proteome</keyword>
<dbReference type="HOGENOM" id="CLU_2796425_0_0_1"/>